<dbReference type="Proteomes" id="UP000186438">
    <property type="component" value="Unassembled WGS sequence"/>
</dbReference>
<dbReference type="OrthoDB" id="4734670at2"/>
<feature type="compositionally biased region" description="Basic and acidic residues" evidence="1">
    <location>
        <begin position="62"/>
        <end position="75"/>
    </location>
</feature>
<dbReference type="EMBL" id="MPNT01000045">
    <property type="protein sequence ID" value="OJZ65801.1"/>
    <property type="molecule type" value="Genomic_DNA"/>
</dbReference>
<dbReference type="RefSeq" id="WP_073880356.1">
    <property type="nucleotide sequence ID" value="NZ_MPNT01000045.1"/>
</dbReference>
<keyword evidence="3" id="KW-1185">Reference proteome</keyword>
<dbReference type="STRING" id="53378.BRW65_27665"/>
<evidence type="ECO:0000256" key="1">
    <source>
        <dbReference type="SAM" id="MobiDB-lite"/>
    </source>
</evidence>
<dbReference type="AlphaFoldDB" id="A0A1Q4HEI4"/>
<reference evidence="2 3" key="1">
    <citation type="submission" date="2016-11" db="EMBL/GenBank/DDBJ databases">
        <title>Genome sequences of unsequenced Mycobacteria.</title>
        <authorList>
            <person name="Greninger A.L."/>
            <person name="Fang F."/>
            <person name="Jerome K.R."/>
        </authorList>
    </citation>
    <scope>NUCLEOTIDE SEQUENCE [LARGE SCALE GENOMIC DNA]</scope>
    <source>
        <strain evidence="2 3">M11</strain>
    </source>
</reference>
<proteinExistence type="predicted"/>
<organism evidence="2 3">
    <name type="scientific">Mycobacterium paraffinicum</name>
    <dbReference type="NCBI Taxonomy" id="53378"/>
    <lineage>
        <taxon>Bacteria</taxon>
        <taxon>Bacillati</taxon>
        <taxon>Actinomycetota</taxon>
        <taxon>Actinomycetes</taxon>
        <taxon>Mycobacteriales</taxon>
        <taxon>Mycobacteriaceae</taxon>
        <taxon>Mycobacterium</taxon>
    </lineage>
</organism>
<evidence type="ECO:0000313" key="3">
    <source>
        <dbReference type="Proteomes" id="UP000186438"/>
    </source>
</evidence>
<protein>
    <submittedName>
        <fullName evidence="2">Uncharacterized protein</fullName>
    </submittedName>
</protein>
<comment type="caution">
    <text evidence="2">The sequence shown here is derived from an EMBL/GenBank/DDBJ whole genome shotgun (WGS) entry which is preliminary data.</text>
</comment>
<feature type="region of interest" description="Disordered" evidence="1">
    <location>
        <begin position="56"/>
        <end position="75"/>
    </location>
</feature>
<accession>A0A1Q4HEI4</accession>
<sequence>MNFVEWLKSPHHLRTRLMMERQPIRNIEIETVFVELSHRDARLRFPVLFMLLPRRFGSSPERTPRPDQKLPRNAD</sequence>
<gene>
    <name evidence="2" type="ORF">BRW65_27665</name>
</gene>
<evidence type="ECO:0000313" key="2">
    <source>
        <dbReference type="EMBL" id="OJZ65801.1"/>
    </source>
</evidence>
<name>A0A1Q4HEI4_9MYCO</name>